<protein>
    <submittedName>
        <fullName evidence="1">Uncharacterized protein</fullName>
    </submittedName>
</protein>
<gene>
    <name evidence="1" type="ORF">TanjilG_27716</name>
</gene>
<reference evidence="1 2" key="1">
    <citation type="journal article" date="2017" name="Plant Biotechnol. J.">
        <title>A comprehensive draft genome sequence for lupin (Lupinus angustifolius), an emerging health food: insights into plant-microbe interactions and legume evolution.</title>
        <authorList>
            <person name="Hane J.K."/>
            <person name="Ming Y."/>
            <person name="Kamphuis L.G."/>
            <person name="Nelson M.N."/>
            <person name="Garg G."/>
            <person name="Atkins C.A."/>
            <person name="Bayer P.E."/>
            <person name="Bravo A."/>
            <person name="Bringans S."/>
            <person name="Cannon S."/>
            <person name="Edwards D."/>
            <person name="Foley R."/>
            <person name="Gao L.L."/>
            <person name="Harrison M.J."/>
            <person name="Huang W."/>
            <person name="Hurgobin B."/>
            <person name="Li S."/>
            <person name="Liu C.W."/>
            <person name="McGrath A."/>
            <person name="Morahan G."/>
            <person name="Murray J."/>
            <person name="Weller J."/>
            <person name="Jian J."/>
            <person name="Singh K.B."/>
        </authorList>
    </citation>
    <scope>NUCLEOTIDE SEQUENCE [LARGE SCALE GENOMIC DNA]</scope>
    <source>
        <strain evidence="2">cv. Tanjil</strain>
        <tissue evidence="1">Whole plant</tissue>
    </source>
</reference>
<dbReference type="EMBL" id="CM007366">
    <property type="protein sequence ID" value="OIW10770.1"/>
    <property type="molecule type" value="Genomic_DNA"/>
</dbReference>
<organism evidence="1 2">
    <name type="scientific">Lupinus angustifolius</name>
    <name type="common">Narrow-leaved blue lupine</name>
    <dbReference type="NCBI Taxonomy" id="3871"/>
    <lineage>
        <taxon>Eukaryota</taxon>
        <taxon>Viridiplantae</taxon>
        <taxon>Streptophyta</taxon>
        <taxon>Embryophyta</taxon>
        <taxon>Tracheophyta</taxon>
        <taxon>Spermatophyta</taxon>
        <taxon>Magnoliopsida</taxon>
        <taxon>eudicotyledons</taxon>
        <taxon>Gunneridae</taxon>
        <taxon>Pentapetalae</taxon>
        <taxon>rosids</taxon>
        <taxon>fabids</taxon>
        <taxon>Fabales</taxon>
        <taxon>Fabaceae</taxon>
        <taxon>Papilionoideae</taxon>
        <taxon>50 kb inversion clade</taxon>
        <taxon>genistoids sensu lato</taxon>
        <taxon>core genistoids</taxon>
        <taxon>Genisteae</taxon>
        <taxon>Lupinus</taxon>
    </lineage>
</organism>
<dbReference type="Gramene" id="OIW10770">
    <property type="protein sequence ID" value="OIW10770"/>
    <property type="gene ID" value="TanjilG_27716"/>
</dbReference>
<sequence length="258" mass="28252">MFLTPPSSPPPFPSFVENTSLRYNYIKEEKPPSPDPYGIGLENGNNFVPLPINVSCDIPLLNLHKIYFDLSSPPRSGEGTSSAARVATAMNGGAVVRAPLQSSKNTVRRTASSVNTGIAATIIHQPFHFMEMDNVRATPIVVPSSCPNNTYSGNVAVTVAPPPVPQIELEAPLVPFPYPNSKQGASQRPFEASTILVKRNKIVVAPVSAFAAESMARQQYLRRPELAHFPNHRDREWLTKEIVNHIHKATLKELNNLA</sequence>
<accession>A0A4P1RHK3</accession>
<evidence type="ECO:0000313" key="1">
    <source>
        <dbReference type="EMBL" id="OIW10770.1"/>
    </source>
</evidence>
<dbReference type="Proteomes" id="UP000188354">
    <property type="component" value="Chromosome LG06"/>
</dbReference>
<name>A0A4P1RHK3_LUPAN</name>
<evidence type="ECO:0000313" key="2">
    <source>
        <dbReference type="Proteomes" id="UP000188354"/>
    </source>
</evidence>
<proteinExistence type="predicted"/>
<dbReference type="AlphaFoldDB" id="A0A4P1RHK3"/>
<keyword evidence="2" id="KW-1185">Reference proteome</keyword>